<keyword evidence="4" id="KW-0282">Flagellum</keyword>
<protein>
    <recommendedName>
        <fullName evidence="10">DPY30 domain-containing protein 1</fullName>
    </recommendedName>
</protein>
<feature type="coiled-coil region" evidence="11">
    <location>
        <begin position="44"/>
        <end position="87"/>
    </location>
</feature>
<evidence type="ECO:0000256" key="9">
    <source>
        <dbReference type="ARBA" id="ARBA00062391"/>
    </source>
</evidence>
<evidence type="ECO:0000256" key="1">
    <source>
        <dbReference type="ARBA" id="ARBA00004611"/>
    </source>
</evidence>
<evidence type="ECO:0000256" key="8">
    <source>
        <dbReference type="ARBA" id="ARBA00058296"/>
    </source>
</evidence>
<evidence type="ECO:0000256" key="6">
    <source>
        <dbReference type="ARBA" id="ARBA00023212"/>
    </source>
</evidence>
<comment type="subcellular location">
    <subcellularLocation>
        <location evidence="1">Cytoplasm</location>
        <location evidence="1">Cytoskeleton</location>
        <location evidence="1">Flagellum axoneme</location>
    </subcellularLocation>
</comment>
<dbReference type="FunFam" id="1.20.890.10:FF:000009">
    <property type="entry name" value="DPY30 domain-containing protein 1"/>
    <property type="match status" value="1"/>
</dbReference>
<sequence length="122" mass="14156">MMDTRYLQRHLGSCLVECLAEVAEKRPLDPIEYISNWLYKYIENVEYKKQMAAESVKLTEEQEEYAKQAKIEEIKKAEAETIRLEEESMKEAEMAKQKRSEDLANLPGAPPANLTTVDEEEN</sequence>
<dbReference type="PANTHER" id="PTHR23356:SF16">
    <property type="entry name" value="DPY30 DOMAIN CONTAINING 2"/>
    <property type="match status" value="1"/>
</dbReference>
<comment type="caution">
    <text evidence="13">The sequence shown here is derived from an EMBL/GenBank/DDBJ whole genome shotgun (WGS) entry which is preliminary data.</text>
</comment>
<feature type="compositionally biased region" description="Basic and acidic residues" evidence="12">
    <location>
        <begin position="88"/>
        <end position="102"/>
    </location>
</feature>
<name>A0A8J1U4H2_OWEFU</name>
<evidence type="ECO:0000313" key="13">
    <source>
        <dbReference type="EMBL" id="CAH1794473.1"/>
    </source>
</evidence>
<keyword evidence="5" id="KW-0969">Cilium</keyword>
<dbReference type="GO" id="GO:0048188">
    <property type="term" value="C:Set1C/COMPASS complex"/>
    <property type="evidence" value="ECO:0007669"/>
    <property type="project" value="InterPro"/>
</dbReference>
<evidence type="ECO:0000256" key="4">
    <source>
        <dbReference type="ARBA" id="ARBA00022846"/>
    </source>
</evidence>
<evidence type="ECO:0000256" key="3">
    <source>
        <dbReference type="ARBA" id="ARBA00022490"/>
    </source>
</evidence>
<dbReference type="InterPro" id="IPR037856">
    <property type="entry name" value="Sdc1/DPY30"/>
</dbReference>
<proteinExistence type="inferred from homology"/>
<evidence type="ECO:0000256" key="12">
    <source>
        <dbReference type="SAM" id="MobiDB-lite"/>
    </source>
</evidence>
<dbReference type="CDD" id="cd22966">
    <property type="entry name" value="DD_DYDC-like"/>
    <property type="match status" value="1"/>
</dbReference>
<feature type="region of interest" description="Disordered" evidence="12">
    <location>
        <begin position="88"/>
        <end position="122"/>
    </location>
</feature>
<reference evidence="13" key="1">
    <citation type="submission" date="2022-03" db="EMBL/GenBank/DDBJ databases">
        <authorList>
            <person name="Martin C."/>
        </authorList>
    </citation>
    <scope>NUCLEOTIDE SEQUENCE</scope>
</reference>
<comment type="function">
    <text evidence="8">Functions as part of axonemal radial spoke complexes that play an important part in the motility of sperm and cilia. Plays a crucial role during acrosome biogenesis.</text>
</comment>
<keyword evidence="7" id="KW-0966">Cell projection</keyword>
<evidence type="ECO:0000256" key="7">
    <source>
        <dbReference type="ARBA" id="ARBA00023273"/>
    </source>
</evidence>
<dbReference type="InterPro" id="IPR007858">
    <property type="entry name" value="Dpy-30_motif"/>
</dbReference>
<accession>A0A8J1U4H2</accession>
<dbReference type="Proteomes" id="UP000749559">
    <property type="component" value="Unassembled WGS sequence"/>
</dbReference>
<keyword evidence="11" id="KW-0175">Coiled coil</keyword>
<evidence type="ECO:0000256" key="2">
    <source>
        <dbReference type="ARBA" id="ARBA00010849"/>
    </source>
</evidence>
<dbReference type="AlphaFoldDB" id="A0A8J1U4H2"/>
<gene>
    <name evidence="13" type="ORF">OFUS_LOCUS19160</name>
</gene>
<dbReference type="InterPro" id="IPR049630">
    <property type="entry name" value="DYDC-like_DD"/>
</dbReference>
<dbReference type="OrthoDB" id="432281at2759"/>
<dbReference type="Gene3D" id="1.20.890.10">
    <property type="entry name" value="cAMP-dependent protein kinase regulatory subunit, dimerization-anchoring domain"/>
    <property type="match status" value="1"/>
</dbReference>
<keyword evidence="14" id="KW-1185">Reference proteome</keyword>
<keyword evidence="6" id="KW-0206">Cytoskeleton</keyword>
<dbReference type="EMBL" id="CAIIXF020000009">
    <property type="protein sequence ID" value="CAH1794473.1"/>
    <property type="molecule type" value="Genomic_DNA"/>
</dbReference>
<evidence type="ECO:0000256" key="5">
    <source>
        <dbReference type="ARBA" id="ARBA00023069"/>
    </source>
</evidence>
<dbReference type="PANTHER" id="PTHR23356">
    <property type="entry name" value="DPY30-RELATED"/>
    <property type="match status" value="1"/>
</dbReference>
<evidence type="ECO:0000256" key="10">
    <source>
        <dbReference type="ARBA" id="ARBA00068754"/>
    </source>
</evidence>
<comment type="similarity">
    <text evidence="2">Belongs to the dpy-30 family.</text>
</comment>
<evidence type="ECO:0000256" key="11">
    <source>
        <dbReference type="SAM" id="Coils"/>
    </source>
</evidence>
<keyword evidence="3" id="KW-0963">Cytoplasm</keyword>
<dbReference type="Pfam" id="PF05186">
    <property type="entry name" value="Dpy-30"/>
    <property type="match status" value="1"/>
</dbReference>
<comment type="subunit">
    <text evidence="9">Component of the axonemal radial spoke complex 1 (RS1), at least composed of spoke head proteins RSPH1, RSPH3, RSPH9 and the cilia-specific component RSPH4A or sperm-specific component RSPH6A, spoke stalk proteins RSPH14, DNAJB13, DYDC1, ROPN1L and NME5, and the anchor protein IQUB. Interacts with SH3GL3.</text>
</comment>
<organism evidence="13 14">
    <name type="scientific">Owenia fusiformis</name>
    <name type="common">Polychaete worm</name>
    <dbReference type="NCBI Taxonomy" id="6347"/>
    <lineage>
        <taxon>Eukaryota</taxon>
        <taxon>Metazoa</taxon>
        <taxon>Spiralia</taxon>
        <taxon>Lophotrochozoa</taxon>
        <taxon>Annelida</taxon>
        <taxon>Polychaeta</taxon>
        <taxon>Sedentaria</taxon>
        <taxon>Canalipalpata</taxon>
        <taxon>Sabellida</taxon>
        <taxon>Oweniida</taxon>
        <taxon>Oweniidae</taxon>
        <taxon>Owenia</taxon>
    </lineage>
</organism>
<evidence type="ECO:0000313" key="14">
    <source>
        <dbReference type="Proteomes" id="UP000749559"/>
    </source>
</evidence>